<reference evidence="2" key="2">
    <citation type="submission" date="2018-04" db="EMBL/GenBank/DDBJ databases">
        <title>OnivRS2 (Oryza nivara Reference Sequence Version 2).</title>
        <authorList>
            <person name="Zhang J."/>
            <person name="Kudrna D."/>
            <person name="Lee S."/>
            <person name="Talag J."/>
            <person name="Rajasekar S."/>
            <person name="Welchert J."/>
            <person name="Hsing Y.-I."/>
            <person name="Wing R.A."/>
        </authorList>
    </citation>
    <scope>NUCLEOTIDE SEQUENCE [LARGE SCALE GENOMIC DNA]</scope>
    <source>
        <strain evidence="2">SL10</strain>
    </source>
</reference>
<reference evidence="2" key="1">
    <citation type="submission" date="2015-04" db="UniProtKB">
        <authorList>
            <consortium name="EnsemblPlants"/>
        </authorList>
    </citation>
    <scope>IDENTIFICATION</scope>
    <source>
        <strain evidence="2">SL10</strain>
    </source>
</reference>
<proteinExistence type="predicted"/>
<protein>
    <submittedName>
        <fullName evidence="2">Uncharacterized protein</fullName>
    </submittedName>
</protein>
<evidence type="ECO:0000256" key="1">
    <source>
        <dbReference type="SAM" id="MobiDB-lite"/>
    </source>
</evidence>
<feature type="compositionally biased region" description="Basic and acidic residues" evidence="1">
    <location>
        <begin position="93"/>
        <end position="106"/>
    </location>
</feature>
<dbReference type="EnsemblPlants" id="ONIVA08G25250.1">
    <property type="protein sequence ID" value="ONIVA08G25250.1"/>
    <property type="gene ID" value="ONIVA08G25250"/>
</dbReference>
<name>A0A0E0IF95_ORYNI</name>
<dbReference type="Proteomes" id="UP000006591">
    <property type="component" value="Chromosome 8"/>
</dbReference>
<dbReference type="Gramene" id="ONIVA08G25250.1">
    <property type="protein sequence ID" value="ONIVA08G25250.1"/>
    <property type="gene ID" value="ONIVA08G25250"/>
</dbReference>
<dbReference type="AlphaFoldDB" id="A0A0E0IF95"/>
<dbReference type="OMA" id="KRERDWH"/>
<evidence type="ECO:0000313" key="2">
    <source>
        <dbReference type="EnsemblPlants" id="ONIVA08G25250.1"/>
    </source>
</evidence>
<accession>A0A0E0IF95</accession>
<sequence length="112" mass="12691">MYNPYRERESSKLFPNNFATVPPASPLCLQTCSAELSVACSRLHTPHHTTVASLLFHREAKRERDWHRRKKPTGGGGRSRASGRKKNHWLGSAEERRHCTGGERLRTTGNVL</sequence>
<keyword evidence="3" id="KW-1185">Reference proteome</keyword>
<dbReference type="HOGENOM" id="CLU_172133_0_0_1"/>
<organism evidence="2">
    <name type="scientific">Oryza nivara</name>
    <name type="common">Indian wild rice</name>
    <name type="synonym">Oryza sativa f. spontanea</name>
    <dbReference type="NCBI Taxonomy" id="4536"/>
    <lineage>
        <taxon>Eukaryota</taxon>
        <taxon>Viridiplantae</taxon>
        <taxon>Streptophyta</taxon>
        <taxon>Embryophyta</taxon>
        <taxon>Tracheophyta</taxon>
        <taxon>Spermatophyta</taxon>
        <taxon>Magnoliopsida</taxon>
        <taxon>Liliopsida</taxon>
        <taxon>Poales</taxon>
        <taxon>Poaceae</taxon>
        <taxon>BOP clade</taxon>
        <taxon>Oryzoideae</taxon>
        <taxon>Oryzeae</taxon>
        <taxon>Oryzinae</taxon>
        <taxon>Oryza</taxon>
    </lineage>
</organism>
<feature type="region of interest" description="Disordered" evidence="1">
    <location>
        <begin position="59"/>
        <end position="112"/>
    </location>
</feature>
<evidence type="ECO:0000313" key="3">
    <source>
        <dbReference type="Proteomes" id="UP000006591"/>
    </source>
</evidence>